<comment type="similarity">
    <text evidence="7">Belongs to the gmhB family.</text>
</comment>
<dbReference type="KEGG" id="dol:Dole_2674"/>
<dbReference type="STRING" id="96561.Dole_2674"/>
<evidence type="ECO:0000256" key="4">
    <source>
        <dbReference type="ARBA" id="ARBA00022801"/>
    </source>
</evidence>
<keyword evidence="10" id="KW-0460">Magnesium</keyword>
<sequence>MMEAPELRNVVFLDRDGVINEDFPGYVKNWAEVTFVPGSLEAIQRLTEAGFILMVITNQPAVGRGLMTRSCLDYMIAKMRQEAEHAGGRIVDVFYCPHVPADRCGCRKPLPGLIQQAREKYHVDLLSSVMIGDSAEDIECARTAGCGCSILVRTGNGRQAEKELAEKQVFPTWVAADLLEAALWMIKNHDSDPAA</sequence>
<keyword evidence="5 7" id="KW-0119">Carbohydrate metabolism</keyword>
<keyword evidence="3 10" id="KW-0479">Metal-binding</keyword>
<evidence type="ECO:0000256" key="1">
    <source>
        <dbReference type="ARBA" id="ARBA00004496"/>
    </source>
</evidence>
<dbReference type="InterPro" id="IPR036412">
    <property type="entry name" value="HAD-like_sf"/>
</dbReference>
<dbReference type="eggNOG" id="COG0241">
    <property type="taxonomic scope" value="Bacteria"/>
</dbReference>
<dbReference type="PANTHER" id="PTHR42891:SF1">
    <property type="entry name" value="D-GLYCERO-BETA-D-MANNO-HEPTOSE-1,7-BISPHOSPHATE 7-PHOSPHATASE"/>
    <property type="match status" value="1"/>
</dbReference>
<evidence type="ECO:0000256" key="2">
    <source>
        <dbReference type="ARBA" id="ARBA00022490"/>
    </source>
</evidence>
<evidence type="ECO:0000256" key="9">
    <source>
        <dbReference type="PIRSR" id="PIRSR004682-3"/>
    </source>
</evidence>
<proteinExistence type="inferred from homology"/>
<comment type="cofactor">
    <cofactor evidence="10">
        <name>Mg(2+)</name>
        <dbReference type="ChEBI" id="CHEBI:18420"/>
    </cofactor>
</comment>
<dbReference type="SUPFAM" id="SSF56784">
    <property type="entry name" value="HAD-like"/>
    <property type="match status" value="1"/>
</dbReference>
<dbReference type="Proteomes" id="UP000008561">
    <property type="component" value="Chromosome"/>
</dbReference>
<protein>
    <recommendedName>
        <fullName evidence="6 7">D,D-heptose 1,7-bisphosphate phosphatase</fullName>
        <ecNumber evidence="7">3.1.3.-</ecNumber>
    </recommendedName>
</protein>
<keyword evidence="4 7" id="KW-0378">Hydrolase</keyword>
<dbReference type="NCBIfam" id="TIGR01656">
    <property type="entry name" value="Histidinol-ppas"/>
    <property type="match status" value="1"/>
</dbReference>
<dbReference type="CDD" id="cd07503">
    <property type="entry name" value="HAD_HisB-N"/>
    <property type="match status" value="1"/>
</dbReference>
<feature type="binding site" evidence="10">
    <location>
        <position position="16"/>
    </location>
    <ligand>
        <name>Mg(2+)</name>
        <dbReference type="ChEBI" id="CHEBI:18420"/>
    </ligand>
</feature>
<dbReference type="PIRSF" id="PIRSF004682">
    <property type="entry name" value="GmhB"/>
    <property type="match status" value="1"/>
</dbReference>
<evidence type="ECO:0000256" key="8">
    <source>
        <dbReference type="PIRSR" id="PIRSR004682-1"/>
    </source>
</evidence>
<evidence type="ECO:0000256" key="3">
    <source>
        <dbReference type="ARBA" id="ARBA00022723"/>
    </source>
</evidence>
<feature type="binding site" evidence="10">
    <location>
        <position position="133"/>
    </location>
    <ligand>
        <name>Mg(2+)</name>
        <dbReference type="ChEBI" id="CHEBI:18420"/>
    </ligand>
</feature>
<feature type="active site" description="Proton donor" evidence="8">
    <location>
        <position position="16"/>
    </location>
</feature>
<dbReference type="NCBIfam" id="TIGR01662">
    <property type="entry name" value="HAD-SF-IIIA"/>
    <property type="match status" value="1"/>
</dbReference>
<gene>
    <name evidence="11" type="ordered locus">Dole_2674</name>
</gene>
<evidence type="ECO:0000256" key="6">
    <source>
        <dbReference type="ARBA" id="ARBA00031828"/>
    </source>
</evidence>
<feature type="site" description="Contributes to substrate recognition" evidence="9">
    <location>
        <position position="107"/>
    </location>
</feature>
<dbReference type="EC" id="3.1.3.-" evidence="7"/>
<dbReference type="HOGENOM" id="CLU_085077_2_0_7"/>
<comment type="subcellular location">
    <subcellularLocation>
        <location evidence="1 7">Cytoplasm</location>
    </subcellularLocation>
</comment>
<feature type="active site" description="Nucleophile" evidence="8">
    <location>
        <position position="14"/>
    </location>
</feature>
<name>A8ZX98_DESOH</name>
<dbReference type="InterPro" id="IPR006549">
    <property type="entry name" value="HAD-SF_hydro_IIIA"/>
</dbReference>
<comment type="cofactor">
    <cofactor evidence="10">
        <name>Zn(2+)</name>
        <dbReference type="ChEBI" id="CHEBI:29105"/>
    </cofactor>
</comment>
<evidence type="ECO:0000313" key="11">
    <source>
        <dbReference type="EMBL" id="ABW68477.1"/>
    </source>
</evidence>
<keyword evidence="12" id="KW-1185">Reference proteome</keyword>
<feature type="site" description="Stabilizes the phosphoryl group" evidence="9">
    <location>
        <position position="57"/>
    </location>
</feature>
<dbReference type="Gene3D" id="3.40.50.1000">
    <property type="entry name" value="HAD superfamily/HAD-like"/>
    <property type="match status" value="1"/>
</dbReference>
<dbReference type="EMBL" id="CP000859">
    <property type="protein sequence ID" value="ABW68477.1"/>
    <property type="molecule type" value="Genomic_DNA"/>
</dbReference>
<dbReference type="NCBIfam" id="NF006506">
    <property type="entry name" value="PRK08942.1"/>
    <property type="match status" value="1"/>
</dbReference>
<dbReference type="Pfam" id="PF13242">
    <property type="entry name" value="Hydrolase_like"/>
    <property type="match status" value="1"/>
</dbReference>
<feature type="binding site" evidence="10">
    <location>
        <position position="14"/>
    </location>
    <ligand>
        <name>Mg(2+)</name>
        <dbReference type="ChEBI" id="CHEBI:18420"/>
    </ligand>
</feature>
<feature type="binding site" evidence="10">
    <location>
        <position position="98"/>
    </location>
    <ligand>
        <name>Zn(2+)</name>
        <dbReference type="ChEBI" id="CHEBI:29105"/>
    </ligand>
</feature>
<reference evidence="11 12" key="1">
    <citation type="submission" date="2007-10" db="EMBL/GenBank/DDBJ databases">
        <title>Complete sequence of Desulfococcus oleovorans Hxd3.</title>
        <authorList>
            <consortium name="US DOE Joint Genome Institute"/>
            <person name="Copeland A."/>
            <person name="Lucas S."/>
            <person name="Lapidus A."/>
            <person name="Barry K."/>
            <person name="Glavina del Rio T."/>
            <person name="Dalin E."/>
            <person name="Tice H."/>
            <person name="Pitluck S."/>
            <person name="Kiss H."/>
            <person name="Brettin T."/>
            <person name="Bruce D."/>
            <person name="Detter J.C."/>
            <person name="Han C."/>
            <person name="Schmutz J."/>
            <person name="Larimer F."/>
            <person name="Land M."/>
            <person name="Hauser L."/>
            <person name="Kyrpides N."/>
            <person name="Kim E."/>
            <person name="Wawrik B."/>
            <person name="Richardson P."/>
        </authorList>
    </citation>
    <scope>NUCLEOTIDE SEQUENCE [LARGE SCALE GENOMIC DNA]</scope>
    <source>
        <strain evidence="12">DSM 6200 / JCM 39069 / Hxd3</strain>
    </source>
</reference>
<dbReference type="InterPro" id="IPR023214">
    <property type="entry name" value="HAD_sf"/>
</dbReference>
<evidence type="ECO:0000256" key="5">
    <source>
        <dbReference type="ARBA" id="ARBA00023277"/>
    </source>
</evidence>
<feature type="binding site" evidence="10">
    <location>
        <position position="96"/>
    </location>
    <ligand>
        <name>Zn(2+)</name>
        <dbReference type="ChEBI" id="CHEBI:29105"/>
    </ligand>
</feature>
<feature type="binding site" evidence="10">
    <location>
        <position position="104"/>
    </location>
    <ligand>
        <name>Zn(2+)</name>
        <dbReference type="ChEBI" id="CHEBI:29105"/>
    </ligand>
</feature>
<dbReference type="InterPro" id="IPR006543">
    <property type="entry name" value="Histidinol-phos"/>
</dbReference>
<dbReference type="GO" id="GO:0005975">
    <property type="term" value="P:carbohydrate metabolic process"/>
    <property type="evidence" value="ECO:0007669"/>
    <property type="project" value="InterPro"/>
</dbReference>
<accession>A8ZX98</accession>
<keyword evidence="2 7" id="KW-0963">Cytoplasm</keyword>
<dbReference type="GO" id="GO:0016791">
    <property type="term" value="F:phosphatase activity"/>
    <property type="evidence" value="ECO:0007669"/>
    <property type="project" value="InterPro"/>
</dbReference>
<evidence type="ECO:0000256" key="7">
    <source>
        <dbReference type="PIRNR" id="PIRNR004682"/>
    </source>
</evidence>
<feature type="site" description="Stabilizes the phosphoryl group" evidence="9">
    <location>
        <position position="108"/>
    </location>
</feature>
<dbReference type="PANTHER" id="PTHR42891">
    <property type="entry name" value="D-GLYCERO-BETA-D-MANNO-HEPTOSE-1,7-BISPHOSPHATE 7-PHOSPHATASE"/>
    <property type="match status" value="1"/>
</dbReference>
<dbReference type="GO" id="GO:0046872">
    <property type="term" value="F:metal ion binding"/>
    <property type="evidence" value="ECO:0007669"/>
    <property type="project" value="UniProtKB-KW"/>
</dbReference>
<feature type="binding site" evidence="10">
    <location>
        <position position="106"/>
    </location>
    <ligand>
        <name>Zn(2+)</name>
        <dbReference type="ChEBI" id="CHEBI:29105"/>
    </ligand>
</feature>
<dbReference type="InterPro" id="IPR004446">
    <property type="entry name" value="Heptose_bisP_phosphatase"/>
</dbReference>
<evidence type="ECO:0000313" key="12">
    <source>
        <dbReference type="Proteomes" id="UP000008561"/>
    </source>
</evidence>
<evidence type="ECO:0000256" key="10">
    <source>
        <dbReference type="PIRSR" id="PIRSR004682-4"/>
    </source>
</evidence>
<dbReference type="GO" id="GO:0005737">
    <property type="term" value="C:cytoplasm"/>
    <property type="evidence" value="ECO:0007669"/>
    <property type="project" value="UniProtKB-SubCell"/>
</dbReference>
<organism evidence="11 12">
    <name type="scientific">Desulfosudis oleivorans (strain DSM 6200 / JCM 39069 / Hxd3)</name>
    <name type="common">Desulfococcus oleovorans</name>
    <dbReference type="NCBI Taxonomy" id="96561"/>
    <lineage>
        <taxon>Bacteria</taxon>
        <taxon>Pseudomonadati</taxon>
        <taxon>Thermodesulfobacteriota</taxon>
        <taxon>Desulfobacteria</taxon>
        <taxon>Desulfobacterales</taxon>
        <taxon>Desulfosudaceae</taxon>
        <taxon>Desulfosudis</taxon>
    </lineage>
</organism>
<dbReference type="AlphaFoldDB" id="A8ZX98"/>
<keyword evidence="10" id="KW-0862">Zinc</keyword>